<name>A0AAN9E6S0_CROPI</name>
<evidence type="ECO:0000313" key="3">
    <source>
        <dbReference type="Proteomes" id="UP001372338"/>
    </source>
</evidence>
<reference evidence="2 3" key="1">
    <citation type="submission" date="2024-01" db="EMBL/GenBank/DDBJ databases">
        <title>The genomes of 5 underutilized Papilionoideae crops provide insights into root nodulation and disease resistanc.</title>
        <authorList>
            <person name="Yuan L."/>
        </authorList>
    </citation>
    <scope>NUCLEOTIDE SEQUENCE [LARGE SCALE GENOMIC DNA]</scope>
    <source>
        <strain evidence="2">ZHUSHIDOU_FW_LH</strain>
        <tissue evidence="2">Leaf</tissue>
    </source>
</reference>
<gene>
    <name evidence="2" type="ORF">RIF29_42037</name>
</gene>
<protein>
    <submittedName>
        <fullName evidence="2">Uncharacterized protein</fullName>
    </submittedName>
</protein>
<dbReference type="AlphaFoldDB" id="A0AAN9E6S0"/>
<comment type="caution">
    <text evidence="2">The sequence shown here is derived from an EMBL/GenBank/DDBJ whole genome shotgun (WGS) entry which is preliminary data.</text>
</comment>
<dbReference type="Proteomes" id="UP001372338">
    <property type="component" value="Unassembled WGS sequence"/>
</dbReference>
<sequence length="162" mass="18625">MTDFLHGDELKDIKKYIQVEVTDAEEALREYLFVEHTLPITDVLSNCRLSDPAANRRRYPPVKDEETASRHPSGPVANRRLYRPAANHHQPYFPAANRHPSRQHDEDAASGRPYAPAANRRLYRPVANRHYPYRPGANRRPSSQEEGEAPLARAHLLLERQC</sequence>
<proteinExistence type="predicted"/>
<evidence type="ECO:0000256" key="1">
    <source>
        <dbReference type="SAM" id="MobiDB-lite"/>
    </source>
</evidence>
<organism evidence="2 3">
    <name type="scientific">Crotalaria pallida</name>
    <name type="common">Smooth rattlebox</name>
    <name type="synonym">Crotalaria striata</name>
    <dbReference type="NCBI Taxonomy" id="3830"/>
    <lineage>
        <taxon>Eukaryota</taxon>
        <taxon>Viridiplantae</taxon>
        <taxon>Streptophyta</taxon>
        <taxon>Embryophyta</taxon>
        <taxon>Tracheophyta</taxon>
        <taxon>Spermatophyta</taxon>
        <taxon>Magnoliopsida</taxon>
        <taxon>eudicotyledons</taxon>
        <taxon>Gunneridae</taxon>
        <taxon>Pentapetalae</taxon>
        <taxon>rosids</taxon>
        <taxon>fabids</taxon>
        <taxon>Fabales</taxon>
        <taxon>Fabaceae</taxon>
        <taxon>Papilionoideae</taxon>
        <taxon>50 kb inversion clade</taxon>
        <taxon>genistoids sensu lato</taxon>
        <taxon>core genistoids</taxon>
        <taxon>Crotalarieae</taxon>
        <taxon>Crotalaria</taxon>
    </lineage>
</organism>
<feature type="region of interest" description="Disordered" evidence="1">
    <location>
        <begin position="52"/>
        <end position="150"/>
    </location>
</feature>
<keyword evidence="3" id="KW-1185">Reference proteome</keyword>
<evidence type="ECO:0000313" key="2">
    <source>
        <dbReference type="EMBL" id="KAK7247160.1"/>
    </source>
</evidence>
<accession>A0AAN9E6S0</accession>
<dbReference type="EMBL" id="JAYWIO010000008">
    <property type="protein sequence ID" value="KAK7247160.1"/>
    <property type="molecule type" value="Genomic_DNA"/>
</dbReference>